<dbReference type="PROSITE" id="PS51318">
    <property type="entry name" value="TAT"/>
    <property type="match status" value="1"/>
</dbReference>
<evidence type="ECO:0000256" key="6">
    <source>
        <dbReference type="ARBA" id="ARBA00023002"/>
    </source>
</evidence>
<dbReference type="GO" id="GO:0016491">
    <property type="term" value="F:oxidoreductase activity"/>
    <property type="evidence" value="ECO:0007669"/>
    <property type="project" value="UniProtKB-KW"/>
</dbReference>
<evidence type="ECO:0000259" key="9">
    <source>
        <dbReference type="PROSITE" id="PS51669"/>
    </source>
</evidence>
<evidence type="ECO:0000256" key="1">
    <source>
        <dbReference type="ARBA" id="ARBA00001966"/>
    </source>
</evidence>
<dbReference type="SUPFAM" id="SSF53706">
    <property type="entry name" value="Formate dehydrogenase/DMSO reductase, domains 1-3"/>
    <property type="match status" value="1"/>
</dbReference>
<keyword evidence="5" id="KW-0479">Metal-binding</keyword>
<comment type="similarity">
    <text evidence="3">Belongs to the prokaryotic molybdopterin-containing oxidoreductase family.</text>
</comment>
<dbReference type="SMART" id="SM00926">
    <property type="entry name" value="Molybdop_Fe4S4"/>
    <property type="match status" value="1"/>
</dbReference>
<keyword evidence="7" id="KW-0408">Iron</keyword>
<dbReference type="GO" id="GO:0009061">
    <property type="term" value="P:anaerobic respiration"/>
    <property type="evidence" value="ECO:0007669"/>
    <property type="project" value="TreeGrafter"/>
</dbReference>
<dbReference type="Pfam" id="PF04879">
    <property type="entry name" value="Molybdop_Fe4S4"/>
    <property type="match status" value="1"/>
</dbReference>
<dbReference type="PROSITE" id="PS51669">
    <property type="entry name" value="4FE4S_MOW_BIS_MGD"/>
    <property type="match status" value="1"/>
</dbReference>
<proteinExistence type="inferred from homology"/>
<feature type="domain" description="4Fe-4S Mo/W bis-MGD-type" evidence="9">
    <location>
        <begin position="43"/>
        <end position="106"/>
    </location>
</feature>
<dbReference type="AlphaFoldDB" id="A0A850QMS6"/>
<dbReference type="PANTHER" id="PTHR43598:SF1">
    <property type="entry name" value="FORMATE DEHYDROGENASE-O MAJOR SUBUNIT"/>
    <property type="match status" value="1"/>
</dbReference>
<gene>
    <name evidence="10" type="ORF">HWA77_05040</name>
</gene>
<sequence>MNISRRQLFKLCAGTVVASTITSLATISKKAWAEAREFKLTAAKETRNTCSYCSVGCGTLLYSTGAANGNIKQKIFHVEGDPDHPVSRGALCPKGAGLSGFVNSEQRLKFPEYRAPGSDKW</sequence>
<dbReference type="GO" id="GO:0051539">
    <property type="term" value="F:4 iron, 4 sulfur cluster binding"/>
    <property type="evidence" value="ECO:0007669"/>
    <property type="project" value="UniProtKB-KW"/>
</dbReference>
<dbReference type="GO" id="GO:0009055">
    <property type="term" value="F:electron transfer activity"/>
    <property type="evidence" value="ECO:0007669"/>
    <property type="project" value="TreeGrafter"/>
</dbReference>
<feature type="non-terminal residue" evidence="10">
    <location>
        <position position="121"/>
    </location>
</feature>
<comment type="cofactor">
    <cofactor evidence="1">
        <name>[4Fe-4S] cluster</name>
        <dbReference type="ChEBI" id="CHEBI:49883"/>
    </cofactor>
</comment>
<dbReference type="Gene3D" id="2.20.25.90">
    <property type="entry name" value="ADC-like domains"/>
    <property type="match status" value="1"/>
</dbReference>
<evidence type="ECO:0000256" key="8">
    <source>
        <dbReference type="ARBA" id="ARBA00023014"/>
    </source>
</evidence>
<evidence type="ECO:0000256" key="4">
    <source>
        <dbReference type="ARBA" id="ARBA00022485"/>
    </source>
</evidence>
<comment type="subcellular location">
    <subcellularLocation>
        <location evidence="2">Cell envelope</location>
    </subcellularLocation>
</comment>
<organism evidence="10 11">
    <name type="scientific">Photobacterium damselae subsp. damselae</name>
    <name type="common">Listonella damsela</name>
    <dbReference type="NCBI Taxonomy" id="85581"/>
    <lineage>
        <taxon>Bacteria</taxon>
        <taxon>Pseudomonadati</taxon>
        <taxon>Pseudomonadota</taxon>
        <taxon>Gammaproteobacteria</taxon>
        <taxon>Vibrionales</taxon>
        <taxon>Vibrionaceae</taxon>
        <taxon>Photobacterium</taxon>
    </lineage>
</organism>
<keyword evidence="4" id="KW-0004">4Fe-4S</keyword>
<evidence type="ECO:0000256" key="5">
    <source>
        <dbReference type="ARBA" id="ARBA00022723"/>
    </source>
</evidence>
<name>A0A850QMS6_PHODD</name>
<evidence type="ECO:0000256" key="3">
    <source>
        <dbReference type="ARBA" id="ARBA00010312"/>
    </source>
</evidence>
<dbReference type="GO" id="GO:0030151">
    <property type="term" value="F:molybdenum ion binding"/>
    <property type="evidence" value="ECO:0007669"/>
    <property type="project" value="TreeGrafter"/>
</dbReference>
<keyword evidence="8" id="KW-0411">Iron-sulfur</keyword>
<dbReference type="InterPro" id="IPR006963">
    <property type="entry name" value="Mopterin_OxRdtase_4Fe-4S_dom"/>
</dbReference>
<accession>A0A850QMS6</accession>
<evidence type="ECO:0000313" key="10">
    <source>
        <dbReference type="EMBL" id="NVO99571.1"/>
    </source>
</evidence>
<dbReference type="PANTHER" id="PTHR43598">
    <property type="entry name" value="TUNGSTEN-CONTAINING FORMYLMETHANOFURAN DEHYDROGENASE 2 SUBUNIT B"/>
    <property type="match status" value="1"/>
</dbReference>
<protein>
    <submittedName>
        <fullName evidence="10">Formate dehydrogenase</fullName>
    </submittedName>
</protein>
<reference evidence="10 11" key="1">
    <citation type="submission" date="2020-06" db="EMBL/GenBank/DDBJ databases">
        <title>Photobacterium damselae subsp. damselae comparative genomics.</title>
        <authorList>
            <person name="Osorio C.R."/>
        </authorList>
    </citation>
    <scope>NUCLEOTIDE SEQUENCE [LARGE SCALE GENOMIC DNA]</scope>
    <source>
        <strain evidence="10 11">TW250/03</strain>
    </source>
</reference>
<evidence type="ECO:0000256" key="2">
    <source>
        <dbReference type="ARBA" id="ARBA00004196"/>
    </source>
</evidence>
<dbReference type="GO" id="GO:0030313">
    <property type="term" value="C:cell envelope"/>
    <property type="evidence" value="ECO:0007669"/>
    <property type="project" value="UniProtKB-SubCell"/>
</dbReference>
<keyword evidence="6" id="KW-0560">Oxidoreductase</keyword>
<evidence type="ECO:0000313" key="11">
    <source>
        <dbReference type="Proteomes" id="UP000533429"/>
    </source>
</evidence>
<evidence type="ECO:0000256" key="7">
    <source>
        <dbReference type="ARBA" id="ARBA00023004"/>
    </source>
</evidence>
<dbReference type="Proteomes" id="UP000533429">
    <property type="component" value="Unassembled WGS sequence"/>
</dbReference>
<dbReference type="InterPro" id="IPR006311">
    <property type="entry name" value="TAT_signal"/>
</dbReference>
<dbReference type="EMBL" id="JABXOR010000313">
    <property type="protein sequence ID" value="NVO99571.1"/>
    <property type="molecule type" value="Genomic_DNA"/>
</dbReference>
<comment type="caution">
    <text evidence="10">The sequence shown here is derived from an EMBL/GenBank/DDBJ whole genome shotgun (WGS) entry which is preliminary data.</text>
</comment>